<keyword evidence="7" id="KW-0057">Aromatic amino acid biosynthesis</keyword>
<reference evidence="10" key="1">
    <citation type="submission" date="2020-05" db="EMBL/GenBank/DDBJ databases">
        <authorList>
            <person name="Chiriac C."/>
            <person name="Salcher M."/>
            <person name="Ghai R."/>
            <person name="Kavagutti S V."/>
        </authorList>
    </citation>
    <scope>NUCLEOTIDE SEQUENCE</scope>
</reference>
<evidence type="ECO:0000256" key="6">
    <source>
        <dbReference type="ARBA" id="ARBA00022822"/>
    </source>
</evidence>
<dbReference type="EMBL" id="CAEZVM010000001">
    <property type="protein sequence ID" value="CAB4623313.1"/>
    <property type="molecule type" value="Genomic_DNA"/>
</dbReference>
<evidence type="ECO:0000256" key="3">
    <source>
        <dbReference type="ARBA" id="ARBA00012362"/>
    </source>
</evidence>
<gene>
    <name evidence="10" type="ORF">UFOPK2032_00018</name>
</gene>
<dbReference type="FunFam" id="3.20.20.70:FF:000024">
    <property type="entry name" value="Indole-3-glycerol phosphate synthase"/>
    <property type="match status" value="1"/>
</dbReference>
<dbReference type="InterPro" id="IPR013798">
    <property type="entry name" value="Indole-3-glycerol_P_synth_dom"/>
</dbReference>
<dbReference type="SUPFAM" id="SSF51366">
    <property type="entry name" value="Ribulose-phoshate binding barrel"/>
    <property type="match status" value="1"/>
</dbReference>
<keyword evidence="4" id="KW-0028">Amino-acid biosynthesis</keyword>
<feature type="domain" description="Indole-3-glycerol phosphate synthase" evidence="9">
    <location>
        <begin position="33"/>
        <end position="244"/>
    </location>
</feature>
<dbReference type="PANTHER" id="PTHR22854">
    <property type="entry name" value="TRYPTOPHAN BIOSYNTHESIS PROTEIN"/>
    <property type="match status" value="1"/>
</dbReference>
<evidence type="ECO:0000259" key="9">
    <source>
        <dbReference type="Pfam" id="PF00218"/>
    </source>
</evidence>
<evidence type="ECO:0000256" key="8">
    <source>
        <dbReference type="ARBA" id="ARBA00023239"/>
    </source>
</evidence>
<dbReference type="EC" id="4.1.1.48" evidence="3"/>
<dbReference type="UniPathway" id="UPA00035">
    <property type="reaction ID" value="UER00043"/>
</dbReference>
<evidence type="ECO:0000256" key="4">
    <source>
        <dbReference type="ARBA" id="ARBA00022605"/>
    </source>
</evidence>
<evidence type="ECO:0000256" key="1">
    <source>
        <dbReference type="ARBA" id="ARBA00001633"/>
    </source>
</evidence>
<name>A0A6J6IET3_9ZZZZ</name>
<dbReference type="InterPro" id="IPR045186">
    <property type="entry name" value="Indole-3-glycerol_P_synth"/>
</dbReference>
<comment type="pathway">
    <text evidence="2">Amino-acid biosynthesis; L-tryptophan biosynthesis; L-tryptophan from chorismate: step 4/5.</text>
</comment>
<dbReference type="PROSITE" id="PS00614">
    <property type="entry name" value="IGPS"/>
    <property type="match status" value="1"/>
</dbReference>
<keyword evidence="8" id="KW-0456">Lyase</keyword>
<keyword evidence="6" id="KW-0822">Tryptophan biosynthesis</keyword>
<organism evidence="10">
    <name type="scientific">freshwater metagenome</name>
    <dbReference type="NCBI Taxonomy" id="449393"/>
    <lineage>
        <taxon>unclassified sequences</taxon>
        <taxon>metagenomes</taxon>
        <taxon>ecological metagenomes</taxon>
    </lineage>
</organism>
<evidence type="ECO:0000256" key="7">
    <source>
        <dbReference type="ARBA" id="ARBA00023141"/>
    </source>
</evidence>
<protein>
    <recommendedName>
        <fullName evidence="3">indole-3-glycerol-phosphate synthase</fullName>
        <ecNumber evidence="3">4.1.1.48</ecNumber>
    </recommendedName>
</protein>
<dbReference type="Pfam" id="PF00218">
    <property type="entry name" value="IGPS"/>
    <property type="match status" value="1"/>
</dbReference>
<dbReference type="AlphaFoldDB" id="A0A6J6IET3"/>
<dbReference type="GO" id="GO:0004425">
    <property type="term" value="F:indole-3-glycerol-phosphate synthase activity"/>
    <property type="evidence" value="ECO:0007669"/>
    <property type="project" value="UniProtKB-EC"/>
</dbReference>
<dbReference type="InterPro" id="IPR001468">
    <property type="entry name" value="Indole-3-GlycerolPSynthase_CS"/>
</dbReference>
<sequence>MLDSLYAGSLADSDGRQVSVSSSQLEALALESAAALDAISFFSDVSHIGVIAEIKRASPTKGDLAMIADPAGLGILYEQAGASAISVLTEQRSFKGSLDDLKVVRAACKVPVLRKDFICNEYQILEARAHGADIVLLIAAGLEDNVLIRLKAFTESLGMTAFLETHNRAEVEFAAAIGARLVGINARDLKTFETDRALFASLVGYLPKSTIKVAESAVRNSQDVMDYAAAGADCVLVGEALVTGNPMELISSFTQIPKV</sequence>
<dbReference type="PANTHER" id="PTHR22854:SF2">
    <property type="entry name" value="INDOLE-3-GLYCEROL-PHOSPHATE SYNTHASE"/>
    <property type="match status" value="1"/>
</dbReference>
<keyword evidence="5" id="KW-0210">Decarboxylase</keyword>
<dbReference type="GO" id="GO:0004640">
    <property type="term" value="F:phosphoribosylanthranilate isomerase activity"/>
    <property type="evidence" value="ECO:0007669"/>
    <property type="project" value="TreeGrafter"/>
</dbReference>
<proteinExistence type="predicted"/>
<dbReference type="GO" id="GO:0000162">
    <property type="term" value="P:L-tryptophan biosynthetic process"/>
    <property type="evidence" value="ECO:0007669"/>
    <property type="project" value="UniProtKB-UniPathway"/>
</dbReference>
<evidence type="ECO:0000313" key="10">
    <source>
        <dbReference type="EMBL" id="CAB4623313.1"/>
    </source>
</evidence>
<dbReference type="InterPro" id="IPR013785">
    <property type="entry name" value="Aldolase_TIM"/>
</dbReference>
<dbReference type="NCBIfam" id="NF001369">
    <property type="entry name" value="PRK00278.1-1"/>
    <property type="match status" value="1"/>
</dbReference>
<dbReference type="Gene3D" id="3.20.20.70">
    <property type="entry name" value="Aldolase class I"/>
    <property type="match status" value="1"/>
</dbReference>
<evidence type="ECO:0000256" key="5">
    <source>
        <dbReference type="ARBA" id="ARBA00022793"/>
    </source>
</evidence>
<dbReference type="InterPro" id="IPR011060">
    <property type="entry name" value="RibuloseP-bd_barrel"/>
</dbReference>
<evidence type="ECO:0000256" key="2">
    <source>
        <dbReference type="ARBA" id="ARBA00004696"/>
    </source>
</evidence>
<comment type="catalytic activity">
    <reaction evidence="1">
        <text>1-(2-carboxyphenylamino)-1-deoxy-D-ribulose 5-phosphate + H(+) = (1S,2R)-1-C-(indol-3-yl)glycerol 3-phosphate + CO2 + H2O</text>
        <dbReference type="Rhea" id="RHEA:23476"/>
        <dbReference type="ChEBI" id="CHEBI:15377"/>
        <dbReference type="ChEBI" id="CHEBI:15378"/>
        <dbReference type="ChEBI" id="CHEBI:16526"/>
        <dbReference type="ChEBI" id="CHEBI:58613"/>
        <dbReference type="ChEBI" id="CHEBI:58866"/>
        <dbReference type="EC" id="4.1.1.48"/>
    </reaction>
</comment>
<accession>A0A6J6IET3</accession>
<dbReference type="CDD" id="cd00331">
    <property type="entry name" value="IGPS"/>
    <property type="match status" value="1"/>
</dbReference>